<accession>A0A427YLA5</accession>
<keyword evidence="5 6" id="KW-0539">Nucleus</keyword>
<dbReference type="PANTHER" id="PTHR12730">
    <property type="entry name" value="HSDA/SDA1-RELATED"/>
    <property type="match status" value="1"/>
</dbReference>
<evidence type="ECO:0000259" key="8">
    <source>
        <dbReference type="Pfam" id="PF05285"/>
    </source>
</evidence>
<dbReference type="AlphaFoldDB" id="A0A427YLA5"/>
<dbReference type="Pfam" id="PF05285">
    <property type="entry name" value="SDA1_dom"/>
    <property type="match status" value="1"/>
</dbReference>
<comment type="function">
    <text evidence="6">Required for 60S pre-ribosomal subunits export to the cytoplasm.</text>
</comment>
<dbReference type="InterPro" id="IPR048292">
    <property type="entry name" value="SDA1_C"/>
</dbReference>
<dbReference type="InterPro" id="IPR012977">
    <property type="entry name" value="SDA1_N"/>
</dbReference>
<feature type="compositionally biased region" description="Low complexity" evidence="7">
    <location>
        <begin position="641"/>
        <end position="655"/>
    </location>
</feature>
<gene>
    <name evidence="11" type="primary">SDA1</name>
    <name evidence="11" type="ORF">EHS25_009209</name>
</gene>
<keyword evidence="12" id="KW-1185">Reference proteome</keyword>
<protein>
    <recommendedName>
        <fullName evidence="6">Protein SDA1</fullName>
    </recommendedName>
</protein>
<dbReference type="GO" id="GO:0005730">
    <property type="term" value="C:nucleolus"/>
    <property type="evidence" value="ECO:0007669"/>
    <property type="project" value="UniProtKB-SubCell"/>
</dbReference>
<dbReference type="InterPro" id="IPR027312">
    <property type="entry name" value="Sda1"/>
</dbReference>
<dbReference type="PANTHER" id="PTHR12730:SF0">
    <property type="entry name" value="PROTEIN SDA1 HOMOLOG"/>
    <property type="match status" value="1"/>
</dbReference>
<feature type="compositionally biased region" description="Basic and acidic residues" evidence="7">
    <location>
        <begin position="762"/>
        <end position="776"/>
    </location>
</feature>
<dbReference type="Proteomes" id="UP000279259">
    <property type="component" value="Unassembled WGS sequence"/>
</dbReference>
<feature type="region of interest" description="Disordered" evidence="7">
    <location>
        <begin position="731"/>
        <end position="782"/>
    </location>
</feature>
<comment type="similarity">
    <text evidence="1 6">Belongs to the SDA1 family.</text>
</comment>
<feature type="compositionally biased region" description="Acidic residues" evidence="7">
    <location>
        <begin position="558"/>
        <end position="580"/>
    </location>
</feature>
<organism evidence="11 12">
    <name type="scientific">Saitozyma podzolica</name>
    <dbReference type="NCBI Taxonomy" id="1890683"/>
    <lineage>
        <taxon>Eukaryota</taxon>
        <taxon>Fungi</taxon>
        <taxon>Dikarya</taxon>
        <taxon>Basidiomycota</taxon>
        <taxon>Agaricomycotina</taxon>
        <taxon>Tremellomycetes</taxon>
        <taxon>Tremellales</taxon>
        <taxon>Trimorphomycetaceae</taxon>
        <taxon>Saitozyma</taxon>
    </lineage>
</organism>
<keyword evidence="2 6" id="KW-0813">Transport</keyword>
<evidence type="ECO:0000256" key="4">
    <source>
        <dbReference type="ARBA" id="ARBA00022927"/>
    </source>
</evidence>
<feature type="compositionally biased region" description="Low complexity" evidence="7">
    <location>
        <begin position="581"/>
        <end position="593"/>
    </location>
</feature>
<dbReference type="GO" id="GO:0000055">
    <property type="term" value="P:ribosomal large subunit export from nucleus"/>
    <property type="evidence" value="ECO:0007669"/>
    <property type="project" value="UniProtKB-UniRule"/>
</dbReference>
<evidence type="ECO:0000256" key="2">
    <source>
        <dbReference type="ARBA" id="ARBA00022448"/>
    </source>
</evidence>
<comment type="subcellular location">
    <subcellularLocation>
        <location evidence="6">Nucleus</location>
        <location evidence="6">Nucleolus</location>
    </subcellularLocation>
</comment>
<dbReference type="EMBL" id="RSCD01000007">
    <property type="protein sequence ID" value="RSH91839.1"/>
    <property type="molecule type" value="Genomic_DNA"/>
</dbReference>
<comment type="caution">
    <text evidence="11">The sequence shown here is derived from an EMBL/GenBank/DDBJ whole genome shotgun (WGS) entry which is preliminary data.</text>
</comment>
<dbReference type="OrthoDB" id="2196187at2759"/>
<dbReference type="InterPro" id="IPR007949">
    <property type="entry name" value="SDA1_MD"/>
</dbReference>
<dbReference type="Pfam" id="PF08158">
    <property type="entry name" value="SDA1_HEAT"/>
    <property type="match status" value="1"/>
</dbReference>
<proteinExistence type="inferred from homology"/>
<evidence type="ECO:0000259" key="10">
    <source>
        <dbReference type="Pfam" id="PF21638"/>
    </source>
</evidence>
<evidence type="ECO:0000313" key="11">
    <source>
        <dbReference type="EMBL" id="RSH91839.1"/>
    </source>
</evidence>
<evidence type="ECO:0000256" key="3">
    <source>
        <dbReference type="ARBA" id="ARBA00022517"/>
    </source>
</evidence>
<dbReference type="Pfam" id="PF21638">
    <property type="entry name" value="SDA1_C"/>
    <property type="match status" value="1"/>
</dbReference>
<keyword evidence="3 6" id="KW-0690">Ribosome biogenesis</keyword>
<dbReference type="STRING" id="1890683.A0A427YLA5"/>
<feature type="domain" description="SDA1 N-terminal" evidence="9">
    <location>
        <begin position="74"/>
        <end position="462"/>
    </location>
</feature>
<name>A0A427YLA5_9TREE</name>
<dbReference type="GO" id="GO:0042273">
    <property type="term" value="P:ribosomal large subunit biogenesis"/>
    <property type="evidence" value="ECO:0007669"/>
    <property type="project" value="UniProtKB-UniRule"/>
</dbReference>
<feature type="domain" description="SDA1 C-terminal" evidence="10">
    <location>
        <begin position="767"/>
        <end position="813"/>
    </location>
</feature>
<feature type="compositionally biased region" description="Basic and acidic residues" evidence="7">
    <location>
        <begin position="734"/>
        <end position="755"/>
    </location>
</feature>
<evidence type="ECO:0000256" key="7">
    <source>
        <dbReference type="SAM" id="MobiDB-lite"/>
    </source>
</evidence>
<reference evidence="11 12" key="1">
    <citation type="submission" date="2018-11" db="EMBL/GenBank/DDBJ databases">
        <title>Genome sequence of Saitozyma podzolica DSM 27192.</title>
        <authorList>
            <person name="Aliyu H."/>
            <person name="Gorte O."/>
            <person name="Ochsenreither K."/>
        </authorList>
    </citation>
    <scope>NUCLEOTIDE SEQUENCE [LARGE SCALE GENOMIC DNA]</scope>
    <source>
        <strain evidence="11 12">DSM 27192</strain>
    </source>
</reference>
<sequence>MPKQRSGRGILLVSNLPQLQNLIKRDPKGYREEFLTQYNQYTSLLRLQSVAPSASTSQANADKSDDRFAELVNFISQVAQCYPDETKELPAQLRMLLLGGQGGTMVKGDLRRTVVKNLVMLRNKDVIDSIELLQTLLPLLPHVPSSLRSIIRSTILTDLKTSNAKAKNHRLNRVVQSLMFGMVESGMGAEVVGDKGKGKGKEQGGEAMWAVMMVRELWKKGVWTDAKTVSIAALAAFHPNTKVQSAAIHFFLGSETDGDEEDSDAEDGIREARKDVRKMQHSLEVGKGGRRKERLLKQVKKDENKKRAKKVAGIGSTPNFPALELLHDPQTFGEKLYDNLHRHDKHYSLDHKILIMQLLSRVMGSHKLCILGFYSYIIKYLAYHQLQVTLILVSLAQSVHELTPPDVLTPVVRKLAQEFVHPGVGAEVISAGLNAIREVCRRQPWCMEEDLLGDLIEYRKSRDKGVVTAARGLLQLFREVNPGLLKKRERRREVVRARIPVLEEGRGRVGGKAATMGLVDGQVPEYGHTKEIPEGIEGLELLDEHFAALRKEANGGVSDDDVDMEEEDDEAGWDNWDVESDSGSSSSSGGWEDVSSDGDDLEISDSDDEAPKKKAVKSKLKRVAEEDEDADEDEDVDMDAKSVVSAAPSAATEVSQTTKKLSLLAQQKILTPADFALLNELRLKAAQDLAANGGGSAAKRKLAALEASKRHVGNDEADRFLTESEILGPRKKAKADYEERMESIRKGREGREKFGSLKGKKMKENKSSSTNREKARNKPIMMALHSNKVMQKKKASLRDKQIKLRAAIDKQKRSKH</sequence>
<feature type="compositionally biased region" description="Acidic residues" evidence="7">
    <location>
        <begin position="625"/>
        <end position="637"/>
    </location>
</feature>
<evidence type="ECO:0000256" key="6">
    <source>
        <dbReference type="RuleBase" id="RU365057"/>
    </source>
</evidence>
<evidence type="ECO:0000256" key="1">
    <source>
        <dbReference type="ARBA" id="ARBA00005783"/>
    </source>
</evidence>
<evidence type="ECO:0000313" key="12">
    <source>
        <dbReference type="Proteomes" id="UP000279259"/>
    </source>
</evidence>
<feature type="region of interest" description="Disordered" evidence="7">
    <location>
        <begin position="554"/>
        <end position="656"/>
    </location>
</feature>
<feature type="domain" description="SDA1 middle" evidence="8">
    <location>
        <begin position="591"/>
        <end position="747"/>
    </location>
</feature>
<evidence type="ECO:0000256" key="5">
    <source>
        <dbReference type="ARBA" id="ARBA00023242"/>
    </source>
</evidence>
<dbReference type="GO" id="GO:0015031">
    <property type="term" value="P:protein transport"/>
    <property type="evidence" value="ECO:0007669"/>
    <property type="project" value="UniProtKB-KW"/>
</dbReference>
<keyword evidence="4 6" id="KW-0653">Protein transport</keyword>
<feature type="compositionally biased region" description="Acidic residues" evidence="7">
    <location>
        <begin position="594"/>
        <end position="608"/>
    </location>
</feature>
<evidence type="ECO:0000259" key="9">
    <source>
        <dbReference type="Pfam" id="PF08158"/>
    </source>
</evidence>